<reference evidence="2 3" key="1">
    <citation type="journal article" date="2019" name="Emerg. Microbes Infect.">
        <title>Comprehensive subspecies identification of 175 nontuberculous mycobacteria species based on 7547 genomic profiles.</title>
        <authorList>
            <person name="Matsumoto Y."/>
            <person name="Kinjo T."/>
            <person name="Motooka D."/>
            <person name="Nabeya D."/>
            <person name="Jung N."/>
            <person name="Uechi K."/>
            <person name="Horii T."/>
            <person name="Iida T."/>
            <person name="Fujita J."/>
            <person name="Nakamura S."/>
        </authorList>
    </citation>
    <scope>NUCLEOTIDE SEQUENCE [LARGE SCALE GENOMIC DNA]</scope>
    <source>
        <strain evidence="2 3">JCM 12375</strain>
    </source>
</reference>
<feature type="compositionally biased region" description="Low complexity" evidence="1">
    <location>
        <begin position="35"/>
        <end position="65"/>
    </location>
</feature>
<evidence type="ECO:0000256" key="1">
    <source>
        <dbReference type="SAM" id="MobiDB-lite"/>
    </source>
</evidence>
<name>A0ABM7HMI4_MYCME</name>
<sequence>MANQELDEDKKDRWDNIPINNLPPRTSKAAPEGIPAQPSAAAQPSAPVQPSAPKAPAEAPGPKAPVDLPPRMRRGPVIGGGPGIFGPELVPLPGSADTSQPWAPEKPRMIRNA</sequence>
<feature type="region of interest" description="Disordered" evidence="1">
    <location>
        <begin position="1"/>
        <end position="113"/>
    </location>
</feature>
<dbReference type="EMBL" id="AP022567">
    <property type="protein sequence ID" value="BBX31724.1"/>
    <property type="molecule type" value="Genomic_DNA"/>
</dbReference>
<proteinExistence type="predicted"/>
<organism evidence="2 3">
    <name type="scientific">Mycolicibacterium mageritense</name>
    <name type="common">Mycobacterium mageritense</name>
    <dbReference type="NCBI Taxonomy" id="53462"/>
    <lineage>
        <taxon>Bacteria</taxon>
        <taxon>Bacillati</taxon>
        <taxon>Actinomycetota</taxon>
        <taxon>Actinomycetes</taxon>
        <taxon>Mycobacteriales</taxon>
        <taxon>Mycobacteriaceae</taxon>
        <taxon>Mycolicibacterium</taxon>
    </lineage>
</organism>
<protein>
    <submittedName>
        <fullName evidence="2">Uncharacterized protein</fullName>
    </submittedName>
</protein>
<dbReference type="Proteomes" id="UP000465622">
    <property type="component" value="Chromosome"/>
</dbReference>
<keyword evidence="3" id="KW-1185">Reference proteome</keyword>
<evidence type="ECO:0000313" key="2">
    <source>
        <dbReference type="EMBL" id="BBX31724.1"/>
    </source>
</evidence>
<gene>
    <name evidence="2" type="ORF">MMAGJ_10060</name>
</gene>
<evidence type="ECO:0000313" key="3">
    <source>
        <dbReference type="Proteomes" id="UP000465622"/>
    </source>
</evidence>
<accession>A0ABM7HMI4</accession>